<evidence type="ECO:0000256" key="13">
    <source>
        <dbReference type="ARBA" id="ARBA00023053"/>
    </source>
</evidence>
<feature type="compositionally biased region" description="Basic and acidic residues" evidence="17">
    <location>
        <begin position="295"/>
        <end position="315"/>
    </location>
</feature>
<keyword evidence="11" id="KW-0630">Potassium</keyword>
<keyword evidence="4" id="KW-0050">Antiport</keyword>
<dbReference type="EMBL" id="HBFA01021600">
    <property type="protein sequence ID" value="CAD8671688.1"/>
    <property type="molecule type" value="Transcribed_RNA"/>
</dbReference>
<dbReference type="NCBIfam" id="TIGR00367">
    <property type="entry name" value="calcium/sodium antiporter"/>
    <property type="match status" value="1"/>
</dbReference>
<dbReference type="FunFam" id="1.20.1420.30:FF:000009">
    <property type="entry name" value="sodium/potassium/calcium exchanger 5 isoform X2"/>
    <property type="match status" value="1"/>
</dbReference>
<feature type="domain" description="Sodium/calcium exchanger membrane region" evidence="19">
    <location>
        <begin position="102"/>
        <end position="243"/>
    </location>
</feature>
<evidence type="ECO:0000256" key="14">
    <source>
        <dbReference type="ARBA" id="ARBA00023065"/>
    </source>
</evidence>
<evidence type="ECO:0000256" key="18">
    <source>
        <dbReference type="SAM" id="Phobius"/>
    </source>
</evidence>
<sequence>MRTKVRVGHKRRFLFQAVAFVGSLLVGGLFTYSQNIHTRRAVAGGQPVEAGATSLAVEHHFGIGEEHFGSAGQRHLLSGGGGCECPAIADEDWAKNGIAFFVFIVLFVFLGLAVVCDEFFVASLEHISEKLKLTEDVAGATFMAMGSSAPELFTSMMALAQPDSSDSMGSGTIVGSAVFNVLMIVGATGIVGHGLVLDWKPLMRDGLFYGMCIILILIFFLDGKVKLYESIILLCGYGFYVTCMAFNERIFKALDHWAGKKIQPEDGPLGDKQKLSDLGAISLESPRGETSGNNEDGKEEVLQKGPAKEVEKKAAQENASEGEEEEVDLFKWPADGSPLDKFIWVFAIPYYWAFWLTIPDCRLEHRETWYLATFTMSVLWIGILVYFMVWATNIIGCVINFPPVPMSVLVLAAGTSIPDMFGSLAVAREGQGDMAVSNAIGSNVFDILLGLGLPWFIMILWRGEDISVEKGDLFMNIGFLFAVLVAYMTGVIWNNYKLTARMGTALCILYACFVIFTVVYYLLIDGCSGDSDSETTAPTMSTTATP</sequence>
<evidence type="ECO:0000256" key="6">
    <source>
        <dbReference type="ARBA" id="ARBA00022568"/>
    </source>
</evidence>
<keyword evidence="3" id="KW-0813">Transport</keyword>
<keyword evidence="13" id="KW-0915">Sodium</keyword>
<dbReference type="PANTHER" id="PTHR10846">
    <property type="entry name" value="SODIUM/POTASSIUM/CALCIUM EXCHANGER"/>
    <property type="match status" value="1"/>
</dbReference>
<dbReference type="InterPro" id="IPR044880">
    <property type="entry name" value="NCX_ion-bd_dom_sf"/>
</dbReference>
<evidence type="ECO:0000256" key="12">
    <source>
        <dbReference type="ARBA" id="ARBA00022989"/>
    </source>
</evidence>
<feature type="transmembrane region" description="Helical" evidence="18">
    <location>
        <begin position="202"/>
        <end position="221"/>
    </location>
</feature>
<feature type="transmembrane region" description="Helical" evidence="18">
    <location>
        <begin position="439"/>
        <end position="461"/>
    </location>
</feature>
<keyword evidence="10" id="KW-0769">Symport</keyword>
<keyword evidence="14" id="KW-0406">Ion transport</keyword>
<keyword evidence="16" id="KW-0739">Sodium transport</keyword>
<comment type="subcellular location">
    <subcellularLocation>
        <location evidence="1">Membrane</location>
        <topology evidence="1">Multi-pass membrane protein</topology>
    </subcellularLocation>
</comment>
<dbReference type="GO" id="GO:0005886">
    <property type="term" value="C:plasma membrane"/>
    <property type="evidence" value="ECO:0007669"/>
    <property type="project" value="TreeGrafter"/>
</dbReference>
<evidence type="ECO:0000256" key="11">
    <source>
        <dbReference type="ARBA" id="ARBA00022958"/>
    </source>
</evidence>
<proteinExistence type="inferred from homology"/>
<dbReference type="Gene3D" id="1.20.1420.30">
    <property type="entry name" value="NCX, central ion-binding region"/>
    <property type="match status" value="2"/>
</dbReference>
<name>A0A7S0WLA0_9CHLO</name>
<dbReference type="GO" id="GO:0008273">
    <property type="term" value="F:calcium, potassium:sodium antiporter activity"/>
    <property type="evidence" value="ECO:0007669"/>
    <property type="project" value="TreeGrafter"/>
</dbReference>
<keyword evidence="8" id="KW-0732">Signal</keyword>
<keyword evidence="5" id="KW-0633">Potassium transport</keyword>
<feature type="transmembrane region" description="Helical" evidence="18">
    <location>
        <begin position="12"/>
        <end position="32"/>
    </location>
</feature>
<evidence type="ECO:0000256" key="8">
    <source>
        <dbReference type="ARBA" id="ARBA00022729"/>
    </source>
</evidence>
<evidence type="ECO:0000256" key="3">
    <source>
        <dbReference type="ARBA" id="ARBA00022448"/>
    </source>
</evidence>
<accession>A0A7S0WLA0</accession>
<feature type="transmembrane region" description="Helical" evidence="18">
    <location>
        <begin position="408"/>
        <end position="427"/>
    </location>
</feature>
<evidence type="ECO:0000256" key="17">
    <source>
        <dbReference type="SAM" id="MobiDB-lite"/>
    </source>
</evidence>
<evidence type="ECO:0000256" key="4">
    <source>
        <dbReference type="ARBA" id="ARBA00022449"/>
    </source>
</evidence>
<feature type="transmembrane region" description="Helical" evidence="18">
    <location>
        <begin position="98"/>
        <end position="116"/>
    </location>
</feature>
<comment type="similarity">
    <text evidence="2">Belongs to the Ca(2+):cation antiporter (CaCA) (TC 2.A.19) family. SLC24A subfamily.</text>
</comment>
<reference evidence="20" key="1">
    <citation type="submission" date="2021-01" db="EMBL/GenBank/DDBJ databases">
        <authorList>
            <person name="Corre E."/>
            <person name="Pelletier E."/>
            <person name="Niang G."/>
            <person name="Scheremetjew M."/>
            <person name="Finn R."/>
            <person name="Kale V."/>
            <person name="Holt S."/>
            <person name="Cochrane G."/>
            <person name="Meng A."/>
            <person name="Brown T."/>
            <person name="Cohen L."/>
        </authorList>
    </citation>
    <scope>NUCLEOTIDE SEQUENCE</scope>
    <source>
        <strain evidence="20">CCMP722</strain>
    </source>
</reference>
<evidence type="ECO:0000313" key="20">
    <source>
        <dbReference type="EMBL" id="CAD8671688.1"/>
    </source>
</evidence>
<keyword evidence="9" id="KW-0106">Calcium</keyword>
<evidence type="ECO:0000259" key="19">
    <source>
        <dbReference type="Pfam" id="PF01699"/>
    </source>
</evidence>
<gene>
    <name evidence="20" type="ORF">POBO1169_LOCUS10996</name>
</gene>
<feature type="transmembrane region" description="Helical" evidence="18">
    <location>
        <begin position="502"/>
        <end position="523"/>
    </location>
</feature>
<feature type="domain" description="Sodium/calcium exchanger membrane region" evidence="19">
    <location>
        <begin position="370"/>
        <end position="518"/>
    </location>
</feature>
<feature type="region of interest" description="Disordered" evidence="17">
    <location>
        <begin position="283"/>
        <end position="327"/>
    </location>
</feature>
<feature type="transmembrane region" description="Helical" evidence="18">
    <location>
        <begin position="172"/>
        <end position="195"/>
    </location>
</feature>
<dbReference type="PANTHER" id="PTHR10846:SF8">
    <property type="entry name" value="INNER MEMBRANE PROTEIN YRBG"/>
    <property type="match status" value="1"/>
</dbReference>
<dbReference type="GO" id="GO:0015293">
    <property type="term" value="F:symporter activity"/>
    <property type="evidence" value="ECO:0007669"/>
    <property type="project" value="UniProtKB-KW"/>
</dbReference>
<keyword evidence="15 18" id="KW-0472">Membrane</keyword>
<evidence type="ECO:0000256" key="10">
    <source>
        <dbReference type="ARBA" id="ARBA00022847"/>
    </source>
</evidence>
<keyword evidence="12 18" id="KW-1133">Transmembrane helix</keyword>
<evidence type="ECO:0000256" key="16">
    <source>
        <dbReference type="ARBA" id="ARBA00023201"/>
    </source>
</evidence>
<keyword evidence="7 18" id="KW-0812">Transmembrane</keyword>
<evidence type="ECO:0000256" key="1">
    <source>
        <dbReference type="ARBA" id="ARBA00004141"/>
    </source>
</evidence>
<evidence type="ECO:0000256" key="2">
    <source>
        <dbReference type="ARBA" id="ARBA00005364"/>
    </source>
</evidence>
<feature type="transmembrane region" description="Helical" evidence="18">
    <location>
        <begin position="227"/>
        <end position="246"/>
    </location>
</feature>
<evidence type="ECO:0000256" key="15">
    <source>
        <dbReference type="ARBA" id="ARBA00023136"/>
    </source>
</evidence>
<evidence type="ECO:0000256" key="5">
    <source>
        <dbReference type="ARBA" id="ARBA00022538"/>
    </source>
</evidence>
<feature type="transmembrane region" description="Helical" evidence="18">
    <location>
        <begin position="342"/>
        <end position="358"/>
    </location>
</feature>
<dbReference type="InterPro" id="IPR004481">
    <property type="entry name" value="K/Na/Ca-exchanger"/>
</dbReference>
<evidence type="ECO:0000256" key="9">
    <source>
        <dbReference type="ARBA" id="ARBA00022837"/>
    </source>
</evidence>
<keyword evidence="6" id="KW-0109">Calcium transport</keyword>
<dbReference type="AlphaFoldDB" id="A0A7S0WLA0"/>
<evidence type="ECO:0000256" key="7">
    <source>
        <dbReference type="ARBA" id="ARBA00022692"/>
    </source>
</evidence>
<dbReference type="InterPro" id="IPR004837">
    <property type="entry name" value="NaCa_Exmemb"/>
</dbReference>
<dbReference type="Pfam" id="PF01699">
    <property type="entry name" value="Na_Ca_ex"/>
    <property type="match status" value="2"/>
</dbReference>
<dbReference type="GO" id="GO:0005262">
    <property type="term" value="F:calcium channel activity"/>
    <property type="evidence" value="ECO:0007669"/>
    <property type="project" value="TreeGrafter"/>
</dbReference>
<organism evidence="20">
    <name type="scientific">Pyramimonas obovata</name>
    <dbReference type="NCBI Taxonomy" id="1411642"/>
    <lineage>
        <taxon>Eukaryota</taxon>
        <taxon>Viridiplantae</taxon>
        <taxon>Chlorophyta</taxon>
        <taxon>Pyramimonadophyceae</taxon>
        <taxon>Pyramimonadales</taxon>
        <taxon>Pyramimonadaceae</taxon>
        <taxon>Pyramimonas</taxon>
        <taxon>Pyramimonas incertae sedis</taxon>
    </lineage>
</organism>
<feature type="transmembrane region" description="Helical" evidence="18">
    <location>
        <begin position="473"/>
        <end position="496"/>
    </location>
</feature>
<protein>
    <recommendedName>
        <fullName evidence="19">Sodium/calcium exchanger membrane region domain-containing protein</fullName>
    </recommendedName>
</protein>
<dbReference type="GO" id="GO:0006874">
    <property type="term" value="P:intracellular calcium ion homeostasis"/>
    <property type="evidence" value="ECO:0007669"/>
    <property type="project" value="TreeGrafter"/>
</dbReference>
<feature type="transmembrane region" description="Helical" evidence="18">
    <location>
        <begin position="378"/>
        <end position="401"/>
    </location>
</feature>